<gene>
    <name evidence="1" type="ORF">LMH87_002158</name>
</gene>
<accession>A0A9W8Q7Y4</accession>
<keyword evidence="2" id="KW-1185">Reference proteome</keyword>
<dbReference type="GeneID" id="80889317"/>
<evidence type="ECO:0000313" key="1">
    <source>
        <dbReference type="EMBL" id="KAJ4147648.1"/>
    </source>
</evidence>
<proteinExistence type="predicted"/>
<name>A0A9W8Q7Y4_AKAMU</name>
<dbReference type="EMBL" id="JAJHUN010000010">
    <property type="protein sequence ID" value="KAJ4147648.1"/>
    <property type="molecule type" value="Genomic_DNA"/>
</dbReference>
<dbReference type="RefSeq" id="XP_056050589.1">
    <property type="nucleotide sequence ID" value="XM_056193564.1"/>
</dbReference>
<reference evidence="1" key="1">
    <citation type="journal article" date="2023" name="Access Microbiol">
        <title>De-novo genome assembly for Akanthomyces muscarius, a biocontrol agent of insect agricultural pests.</title>
        <authorList>
            <person name="Erdos Z."/>
            <person name="Studholme D.J."/>
            <person name="Raymond B."/>
            <person name="Sharma M."/>
        </authorList>
    </citation>
    <scope>NUCLEOTIDE SEQUENCE</scope>
    <source>
        <strain evidence="1">Ve6</strain>
    </source>
</reference>
<evidence type="ECO:0000313" key="2">
    <source>
        <dbReference type="Proteomes" id="UP001144673"/>
    </source>
</evidence>
<protein>
    <submittedName>
        <fullName evidence="1">Uncharacterized protein</fullName>
    </submittedName>
</protein>
<dbReference type="AlphaFoldDB" id="A0A9W8Q7Y4"/>
<dbReference type="KEGG" id="amus:LMH87_002158"/>
<sequence length="95" mass="10761">MHQCKPSRKDMLLCGIGTLRGSWQCFSSLPCRYLLDITKQCGTIPRDLAAQCRQPPVLQNKMKKLPGRLQHAKAALGDRPAAPERVWACWSGFWH</sequence>
<dbReference type="Proteomes" id="UP001144673">
    <property type="component" value="Chromosome 3"/>
</dbReference>
<comment type="caution">
    <text evidence="1">The sequence shown here is derived from an EMBL/GenBank/DDBJ whole genome shotgun (WGS) entry which is preliminary data.</text>
</comment>
<organism evidence="1 2">
    <name type="scientific">Akanthomyces muscarius</name>
    <name type="common">Entomopathogenic fungus</name>
    <name type="synonym">Lecanicillium muscarium</name>
    <dbReference type="NCBI Taxonomy" id="2231603"/>
    <lineage>
        <taxon>Eukaryota</taxon>
        <taxon>Fungi</taxon>
        <taxon>Dikarya</taxon>
        <taxon>Ascomycota</taxon>
        <taxon>Pezizomycotina</taxon>
        <taxon>Sordariomycetes</taxon>
        <taxon>Hypocreomycetidae</taxon>
        <taxon>Hypocreales</taxon>
        <taxon>Cordycipitaceae</taxon>
        <taxon>Akanthomyces</taxon>
    </lineage>
</organism>